<protein>
    <submittedName>
        <fullName evidence="1">Uncharacterized protein</fullName>
    </submittedName>
</protein>
<dbReference type="RefSeq" id="XP_062739517.1">
    <property type="nucleotide sequence ID" value="XM_062884316.1"/>
</dbReference>
<reference evidence="1 2" key="1">
    <citation type="journal article" date="2023" name="bioRxiv">
        <title>High-quality genome assemblies of four members of thePodospora anserinaspecies complex.</title>
        <authorList>
            <person name="Ament-Velasquez S.L."/>
            <person name="Vogan A.A."/>
            <person name="Wallerman O."/>
            <person name="Hartmann F."/>
            <person name="Gautier V."/>
            <person name="Silar P."/>
            <person name="Giraud T."/>
            <person name="Johannesson H."/>
        </authorList>
    </citation>
    <scope>NUCLEOTIDE SEQUENCE [LARGE SCALE GENOMIC DNA]</scope>
    <source>
        <strain evidence="1 2">CBS 415.72m</strain>
    </source>
</reference>
<organism evidence="1 2">
    <name type="scientific">Podospora pseudocomata</name>
    <dbReference type="NCBI Taxonomy" id="2093779"/>
    <lineage>
        <taxon>Eukaryota</taxon>
        <taxon>Fungi</taxon>
        <taxon>Dikarya</taxon>
        <taxon>Ascomycota</taxon>
        <taxon>Pezizomycotina</taxon>
        <taxon>Sordariomycetes</taxon>
        <taxon>Sordariomycetidae</taxon>
        <taxon>Sordariales</taxon>
        <taxon>Podosporaceae</taxon>
        <taxon>Podospora</taxon>
    </lineage>
</organism>
<evidence type="ECO:0000313" key="1">
    <source>
        <dbReference type="EMBL" id="KAK4650542.1"/>
    </source>
</evidence>
<keyword evidence="2" id="KW-1185">Reference proteome</keyword>
<name>A0ABR0G4C2_9PEZI</name>
<comment type="caution">
    <text evidence="1">The sequence shown here is derived from an EMBL/GenBank/DDBJ whole genome shotgun (WGS) entry which is preliminary data.</text>
</comment>
<sequence>MLPQRVVPQAHPTLYRTNTPFGLALRGAAVVAASGSCLSSSLRSITGRVSLTSPTQAYINFDDFDDDLDDDFDDDSCFESL</sequence>
<dbReference type="Proteomes" id="UP001323405">
    <property type="component" value="Unassembled WGS sequence"/>
</dbReference>
<dbReference type="GeneID" id="87904145"/>
<dbReference type="EMBL" id="JAFFHA010000009">
    <property type="protein sequence ID" value="KAK4650542.1"/>
    <property type="molecule type" value="Genomic_DNA"/>
</dbReference>
<gene>
    <name evidence="1" type="ORF">QC762_0111070</name>
</gene>
<evidence type="ECO:0000313" key="2">
    <source>
        <dbReference type="Proteomes" id="UP001323405"/>
    </source>
</evidence>
<accession>A0ABR0G4C2</accession>
<proteinExistence type="predicted"/>